<gene>
    <name evidence="2" type="ORF">Plec18167_008633</name>
</gene>
<proteinExistence type="predicted"/>
<evidence type="ECO:0000313" key="3">
    <source>
        <dbReference type="Proteomes" id="UP001583193"/>
    </source>
</evidence>
<evidence type="ECO:0008006" key="4">
    <source>
        <dbReference type="Google" id="ProtNLM"/>
    </source>
</evidence>
<dbReference type="EMBL" id="JAVDPF010000043">
    <property type="protein sequence ID" value="KAL1867633.1"/>
    <property type="molecule type" value="Genomic_DNA"/>
</dbReference>
<keyword evidence="3" id="KW-1185">Reference proteome</keyword>
<comment type="caution">
    <text evidence="2">The sequence shown here is derived from an EMBL/GenBank/DDBJ whole genome shotgun (WGS) entry which is preliminary data.</text>
</comment>
<accession>A0ABR3WVC1</accession>
<organism evidence="2 3">
    <name type="scientific">Paecilomyces lecythidis</name>
    <dbReference type="NCBI Taxonomy" id="3004212"/>
    <lineage>
        <taxon>Eukaryota</taxon>
        <taxon>Fungi</taxon>
        <taxon>Dikarya</taxon>
        <taxon>Ascomycota</taxon>
        <taxon>Pezizomycotina</taxon>
        <taxon>Eurotiomycetes</taxon>
        <taxon>Eurotiomycetidae</taxon>
        <taxon>Eurotiales</taxon>
        <taxon>Thermoascaceae</taxon>
        <taxon>Paecilomyces</taxon>
    </lineage>
</organism>
<feature type="region of interest" description="Disordered" evidence="1">
    <location>
        <begin position="1"/>
        <end position="86"/>
    </location>
</feature>
<dbReference type="PANTHER" id="PTHR37540">
    <property type="entry name" value="TRANSCRIPTION FACTOR (ACR-2), PUTATIVE-RELATED-RELATED"/>
    <property type="match status" value="1"/>
</dbReference>
<feature type="compositionally biased region" description="Low complexity" evidence="1">
    <location>
        <begin position="63"/>
        <end position="78"/>
    </location>
</feature>
<reference evidence="2 3" key="1">
    <citation type="journal article" date="2024" name="IMA Fungus">
        <title>IMA Genome - F19 : A genome assembly and annotation guide to empower mycologists, including annotated draft genome sequences of Ceratocystis pirilliformis, Diaporthe australafricana, Fusarium ophioides, Paecilomyces lecythidis, and Sporothrix stenoceras.</title>
        <authorList>
            <person name="Aylward J."/>
            <person name="Wilson A.M."/>
            <person name="Visagie C.M."/>
            <person name="Spraker J."/>
            <person name="Barnes I."/>
            <person name="Buitendag C."/>
            <person name="Ceriani C."/>
            <person name="Del Mar Angel L."/>
            <person name="du Plessis D."/>
            <person name="Fuchs T."/>
            <person name="Gasser K."/>
            <person name="Kramer D."/>
            <person name="Li W."/>
            <person name="Munsamy K."/>
            <person name="Piso A."/>
            <person name="Price J.L."/>
            <person name="Sonnekus B."/>
            <person name="Thomas C."/>
            <person name="van der Nest A."/>
            <person name="van Dijk A."/>
            <person name="van Heerden A."/>
            <person name="van Vuuren N."/>
            <person name="Yilmaz N."/>
            <person name="Duong T.A."/>
            <person name="van der Merwe N.A."/>
            <person name="Wingfield M.J."/>
            <person name="Wingfield B.D."/>
        </authorList>
    </citation>
    <scope>NUCLEOTIDE SEQUENCE [LARGE SCALE GENOMIC DNA]</scope>
    <source>
        <strain evidence="2 3">CMW 18167</strain>
    </source>
</reference>
<sequence length="605" mass="68107">MPSSCDSIDPDRGFNFVSVDPSASGEKADSRSLIRANAGRYIWQQRRQAASDAPPSKSRSKKSSSGSRSSKQFGSLSRRLPTRSREAAVARNMGNGQSMLTPPPEEHDPHPADMTYDGFSTTLVKKEPDEDEEDKMSLMAIDNVHRDFEILALDSGVSSLFAQYPSDLDEPAARRLIHYAAEELLPCLIPMLPDGEGRTKKSEFWLPLAVNNPALFSAIMYGTATHEQGRGRVERPNSLALEKKERLQIMIVEDEAIRRLNSIISDPSQALNDEIILAIMTVAFSRYENTTIPPSWRAHLSPFRRLQWLDVYCSLDLDQVHILGLLQVVHLKGGLHEIKMEGLAETLSFAGIMLATRSLSKPVLPYIPLVKNGRQSIQPEWPSKVLTQISAYGPARDFRQYIQAGLTEELGEILQDIHTYSVVIDLYGKRKLHYPGDAIMVDRRNYIQHRLMSLPSIAECADDTLFFETHRVYEPCRLATMIYSLLTVFPVPPVNAPLAQLGRMVRVALTESDPRRSWRSAPDLLLWAFVLGAIASGVETTNADDRELRAWYVGSLNRLATASRIRCWNDMKKIMKNIIWLDCLCDAYGKELWEDIISKSPRPRS</sequence>
<dbReference type="Proteomes" id="UP001583193">
    <property type="component" value="Unassembled WGS sequence"/>
</dbReference>
<protein>
    <recommendedName>
        <fullName evidence="4">Tachykinin family protein</fullName>
    </recommendedName>
</protein>
<evidence type="ECO:0000256" key="1">
    <source>
        <dbReference type="SAM" id="MobiDB-lite"/>
    </source>
</evidence>
<evidence type="ECO:0000313" key="2">
    <source>
        <dbReference type="EMBL" id="KAL1867633.1"/>
    </source>
</evidence>
<name>A0ABR3WVC1_9EURO</name>
<dbReference type="PANTHER" id="PTHR37540:SF5">
    <property type="entry name" value="TRANSCRIPTION FACTOR DOMAIN-CONTAINING PROTEIN"/>
    <property type="match status" value="1"/>
</dbReference>